<dbReference type="AlphaFoldDB" id="A0A094YHG0"/>
<organism evidence="1 2">
    <name type="scientific">Leptospirillum ferriphilum</name>
    <dbReference type="NCBI Taxonomy" id="178606"/>
    <lineage>
        <taxon>Bacteria</taxon>
        <taxon>Pseudomonadati</taxon>
        <taxon>Nitrospirota</taxon>
        <taxon>Nitrospiria</taxon>
        <taxon>Nitrospirales</taxon>
        <taxon>Nitrospiraceae</taxon>
        <taxon>Leptospirillum</taxon>
    </lineage>
</organism>
<name>A0A094YHG0_9BACT</name>
<dbReference type="RefSeq" id="WP_036084025.1">
    <property type="nucleotide sequence ID" value="NZ_JPGK01000014.1"/>
</dbReference>
<dbReference type="EMBL" id="JPGK01000014">
    <property type="protein sequence ID" value="KGA92626.1"/>
    <property type="molecule type" value="Genomic_DNA"/>
</dbReference>
<evidence type="ECO:0000313" key="1">
    <source>
        <dbReference type="EMBL" id="KGA92626.1"/>
    </source>
</evidence>
<sequence length="370" mass="43250">MNKEKYEKLIMDNTKYFYFIYGNHGDFPEQLEDYYFLIKDLLAYSLNKPLLVSKELVSGHCNFIIECFNPSFVSQIETIKNNSPKTNIICIATEFLTQDTFNLFNKENEYSNQTLIFLDSILHQTGIVKLGKKFFSDTSLKDLYKKYIKNKIGSSHYANTGYWKERYNNFIKSLPYFDQVWTVSPSQKEGYLRIIESSNLWTLPIVPYTDLCEEFSSTKNNNFNIDLLFTGTLTPYRIQILEKLKNKKLNVVSGFFPSFLKNAYISQSKICLNLKPNSKWPFTSIMRLHTLLMKGKYVISEKYDDEISIQNKFVNEVTLENIVSVSLDQINNPNLVDIGIEMKSKYIESTKIIREKVKGDFLEFIQSKIT</sequence>
<accession>A0A094YHG0</accession>
<comment type="caution">
    <text evidence="1">The sequence shown here is derived from an EMBL/GenBank/DDBJ whole genome shotgun (WGS) entry which is preliminary data.</text>
</comment>
<proteinExistence type="predicted"/>
<dbReference type="Proteomes" id="UP000029452">
    <property type="component" value="Unassembled WGS sequence"/>
</dbReference>
<evidence type="ECO:0008006" key="3">
    <source>
        <dbReference type="Google" id="ProtNLM"/>
    </source>
</evidence>
<reference evidence="1 2" key="1">
    <citation type="submission" date="2014-06" db="EMBL/GenBank/DDBJ databases">
        <title>Draft genome sequence of iron oxidizing acidophile Leptospirillum ferriphilum DSM14647.</title>
        <authorList>
            <person name="Cardenas J.P."/>
            <person name="Lazcano M."/>
            <person name="Ossandon F.J."/>
            <person name="Corbett M."/>
            <person name="Holmes D.S."/>
            <person name="Watkin E."/>
        </authorList>
    </citation>
    <scope>NUCLEOTIDE SEQUENCE [LARGE SCALE GENOMIC DNA]</scope>
    <source>
        <strain evidence="1 2">DSM 14647</strain>
    </source>
</reference>
<dbReference type="PATRIC" id="fig|178606.4.peg.2668"/>
<evidence type="ECO:0000313" key="2">
    <source>
        <dbReference type="Proteomes" id="UP000029452"/>
    </source>
</evidence>
<gene>
    <name evidence="1" type="ORF">LptCag_1770</name>
</gene>
<protein>
    <recommendedName>
        <fullName evidence="3">Glycosyltransferase family 1 protein</fullName>
    </recommendedName>
</protein>